<feature type="compositionally biased region" description="Basic and acidic residues" evidence="1">
    <location>
        <begin position="433"/>
        <end position="446"/>
    </location>
</feature>
<dbReference type="EnsemblPlants" id="HORVU.MOREX.r3.6HG0610940.1">
    <property type="protein sequence ID" value="HORVU.MOREX.r3.6HG0610940.1.CDS1"/>
    <property type="gene ID" value="HORVU.MOREX.r3.6HG0610940"/>
</dbReference>
<dbReference type="Gramene" id="HORVU.MOREX.r3.6HG0610940.1">
    <property type="protein sequence ID" value="HORVU.MOREX.r3.6HG0610940.1.CDS1"/>
    <property type="gene ID" value="HORVU.MOREX.r3.6HG0610940"/>
</dbReference>
<feature type="compositionally biased region" description="Low complexity" evidence="1">
    <location>
        <begin position="394"/>
        <end position="414"/>
    </location>
</feature>
<keyword evidence="3" id="KW-1185">Reference proteome</keyword>
<proteinExistence type="predicted"/>
<dbReference type="Gramene" id="HORVU.MOREX.r2.6HG0506620.1">
    <property type="protein sequence ID" value="HORVU.MOREX.r2.6HG0506620.1.CDS.1"/>
    <property type="gene ID" value="HORVU.MOREX.r2.6HG0506620"/>
</dbReference>
<reference evidence="3" key="1">
    <citation type="journal article" date="2012" name="Nature">
        <title>A physical, genetic and functional sequence assembly of the barley genome.</title>
        <authorList>
            <consortium name="The International Barley Genome Sequencing Consortium"/>
            <person name="Mayer K.F."/>
            <person name="Waugh R."/>
            <person name="Brown J.W."/>
            <person name="Schulman A."/>
            <person name="Langridge P."/>
            <person name="Platzer M."/>
            <person name="Fincher G.B."/>
            <person name="Muehlbauer G.J."/>
            <person name="Sato K."/>
            <person name="Close T.J."/>
            <person name="Wise R.P."/>
            <person name="Stein N."/>
        </authorList>
    </citation>
    <scope>NUCLEOTIDE SEQUENCE [LARGE SCALE GENOMIC DNA]</scope>
    <source>
        <strain evidence="3">cv. Morex</strain>
    </source>
</reference>
<sequence>MTLLKKEKKKIDDDSPVPLSAPPGRRGVIERQRPHVVAERAGVPEPVVPEHLVVGEVERAPDAVVAAVPGVVPVPVAAAWLAPREVRHERPPPPLDAALREPRARQRRLPRLRVPLVLPARRVPPPQQRHRRRPPLHRLVPRRDAAEPPHDLHPVALEVVAVLQEHLLPPRAAPVLQHVHQRRLVVRLVEQLVPERGREHGAPPLVVRRVGPHGGPGVHEVERPLAVAHEEHAGVEARPRRARLVVHEARPAVDDEVVATVPAQREAEVHVGEHGVRVHPPEPLRLRVRHHGGPDHRDLGPVPVHGRPEQRRVVQQLHAVEAAVVRLVLEEPRQQVVAGRGAARRRLRAGHHQDASLAGAGQLRVRAEPLGALLVPPGDGTVHGVRHLRVVVEGPPITTTSSSGRRRPSSQQDGGRSEGRGQRQQQHGGHRGAGGEEERVAEEGARHAGANAKQSSPVRCRWPCRGAVLLAHRRRGGGMHGAYWLADWHREASAG</sequence>
<gene>
    <name evidence="2" type="primary">LOC123401897</name>
</gene>
<name>A0A8I6Y3Z9_HORVV</name>
<dbReference type="AlphaFoldDB" id="A0A8I6Y3Z9"/>
<reference evidence="2" key="3">
    <citation type="submission" date="2022-01" db="UniProtKB">
        <authorList>
            <consortium name="EnsemblPlants"/>
        </authorList>
    </citation>
    <scope>IDENTIFICATION</scope>
    <source>
        <strain evidence="2">subsp. vulgare</strain>
    </source>
</reference>
<feature type="region of interest" description="Disordered" evidence="1">
    <location>
        <begin position="1"/>
        <end position="28"/>
    </location>
</feature>
<feature type="region of interest" description="Disordered" evidence="1">
    <location>
        <begin position="391"/>
        <end position="457"/>
    </location>
</feature>
<evidence type="ECO:0000256" key="1">
    <source>
        <dbReference type="SAM" id="MobiDB-lite"/>
    </source>
</evidence>
<evidence type="ECO:0000313" key="2">
    <source>
        <dbReference type="EnsemblPlants" id="HORVU.MOREX.r3.6HG0610940.1.CDS1"/>
    </source>
</evidence>
<dbReference type="Proteomes" id="UP000011116">
    <property type="component" value="Chromosome 6H"/>
</dbReference>
<organism evidence="2 3">
    <name type="scientific">Hordeum vulgare subsp. vulgare</name>
    <name type="common">Domesticated barley</name>
    <dbReference type="NCBI Taxonomy" id="112509"/>
    <lineage>
        <taxon>Eukaryota</taxon>
        <taxon>Viridiplantae</taxon>
        <taxon>Streptophyta</taxon>
        <taxon>Embryophyta</taxon>
        <taxon>Tracheophyta</taxon>
        <taxon>Spermatophyta</taxon>
        <taxon>Magnoliopsida</taxon>
        <taxon>Liliopsida</taxon>
        <taxon>Poales</taxon>
        <taxon>Poaceae</taxon>
        <taxon>BOP clade</taxon>
        <taxon>Pooideae</taxon>
        <taxon>Triticodae</taxon>
        <taxon>Triticeae</taxon>
        <taxon>Hordeinae</taxon>
        <taxon>Hordeum</taxon>
    </lineage>
</organism>
<protein>
    <submittedName>
        <fullName evidence="2">Uncharacterized protein</fullName>
    </submittedName>
</protein>
<reference evidence="2" key="2">
    <citation type="submission" date="2020-10" db="EMBL/GenBank/DDBJ databases">
        <authorList>
            <person name="Scholz U."/>
            <person name="Mascher M."/>
            <person name="Fiebig A."/>
        </authorList>
    </citation>
    <scope>NUCLEOTIDE SEQUENCE [LARGE SCALE GENOMIC DNA]</scope>
    <source>
        <strain evidence="2">cv. Morex</strain>
    </source>
</reference>
<accession>A0A8I6Y3Z9</accession>
<evidence type="ECO:0000313" key="3">
    <source>
        <dbReference type="Proteomes" id="UP000011116"/>
    </source>
</evidence>